<reference evidence="2" key="1">
    <citation type="journal article" date="2012" name="Nature">
        <title>The oyster genome reveals stress adaptation and complexity of shell formation.</title>
        <authorList>
            <person name="Zhang G."/>
            <person name="Fang X."/>
            <person name="Guo X."/>
            <person name="Li L."/>
            <person name="Luo R."/>
            <person name="Xu F."/>
            <person name="Yang P."/>
            <person name="Zhang L."/>
            <person name="Wang X."/>
            <person name="Qi H."/>
            <person name="Xiong Z."/>
            <person name="Que H."/>
            <person name="Xie Y."/>
            <person name="Holland P.W."/>
            <person name="Paps J."/>
            <person name="Zhu Y."/>
            <person name="Wu F."/>
            <person name="Chen Y."/>
            <person name="Wang J."/>
            <person name="Peng C."/>
            <person name="Meng J."/>
            <person name="Yang L."/>
            <person name="Liu J."/>
            <person name="Wen B."/>
            <person name="Zhang N."/>
            <person name="Huang Z."/>
            <person name="Zhu Q."/>
            <person name="Feng Y."/>
            <person name="Mount A."/>
            <person name="Hedgecock D."/>
            <person name="Xu Z."/>
            <person name="Liu Y."/>
            <person name="Domazet-Loso T."/>
            <person name="Du Y."/>
            <person name="Sun X."/>
            <person name="Zhang S."/>
            <person name="Liu B."/>
            <person name="Cheng P."/>
            <person name="Jiang X."/>
            <person name="Li J."/>
            <person name="Fan D."/>
            <person name="Wang W."/>
            <person name="Fu W."/>
            <person name="Wang T."/>
            <person name="Wang B."/>
            <person name="Zhang J."/>
            <person name="Peng Z."/>
            <person name="Li Y."/>
            <person name="Li N."/>
            <person name="Wang J."/>
            <person name="Chen M."/>
            <person name="He Y."/>
            <person name="Tan F."/>
            <person name="Song X."/>
            <person name="Zheng Q."/>
            <person name="Huang R."/>
            <person name="Yang H."/>
            <person name="Du X."/>
            <person name="Chen L."/>
            <person name="Yang M."/>
            <person name="Gaffney P.M."/>
            <person name="Wang S."/>
            <person name="Luo L."/>
            <person name="She Z."/>
            <person name="Ming Y."/>
            <person name="Huang W."/>
            <person name="Zhang S."/>
            <person name="Huang B."/>
            <person name="Zhang Y."/>
            <person name="Qu T."/>
            <person name="Ni P."/>
            <person name="Miao G."/>
            <person name="Wang J."/>
            <person name="Wang Q."/>
            <person name="Steinberg C.E."/>
            <person name="Wang H."/>
            <person name="Li N."/>
            <person name="Qian L."/>
            <person name="Zhang G."/>
            <person name="Li Y."/>
            <person name="Yang H."/>
            <person name="Liu X."/>
            <person name="Wang J."/>
            <person name="Yin Y."/>
            <person name="Wang J."/>
        </authorList>
    </citation>
    <scope>NUCLEOTIDE SEQUENCE [LARGE SCALE GENOMIC DNA]</scope>
    <source>
        <strain evidence="2">05x7-T-G4-1.051#20</strain>
    </source>
</reference>
<evidence type="ECO:0000313" key="2">
    <source>
        <dbReference type="EMBL" id="EKC18564.1"/>
    </source>
</evidence>
<gene>
    <name evidence="2" type="ORF">CGI_10011811</name>
</gene>
<dbReference type="PANTHER" id="PTHR43037:SF4">
    <property type="entry name" value="PEPTIDASE S9 PROLYL OLIGOPEPTIDASE CATALYTIC DOMAIN-CONTAINING PROTEIN"/>
    <property type="match status" value="1"/>
</dbReference>
<name>K1PIA5_MAGGI</name>
<evidence type="ECO:0000256" key="1">
    <source>
        <dbReference type="ARBA" id="ARBA00022729"/>
    </source>
</evidence>
<organism evidence="2">
    <name type="scientific">Magallana gigas</name>
    <name type="common">Pacific oyster</name>
    <name type="synonym">Crassostrea gigas</name>
    <dbReference type="NCBI Taxonomy" id="29159"/>
    <lineage>
        <taxon>Eukaryota</taxon>
        <taxon>Metazoa</taxon>
        <taxon>Spiralia</taxon>
        <taxon>Lophotrochozoa</taxon>
        <taxon>Mollusca</taxon>
        <taxon>Bivalvia</taxon>
        <taxon>Autobranchia</taxon>
        <taxon>Pteriomorphia</taxon>
        <taxon>Ostreida</taxon>
        <taxon>Ostreoidea</taxon>
        <taxon>Ostreidae</taxon>
        <taxon>Magallana</taxon>
    </lineage>
</organism>
<protein>
    <recommendedName>
        <fullName evidence="3">Peptidase S9 prolyl oligopeptidase catalytic domain-containing protein</fullName>
    </recommendedName>
</protein>
<dbReference type="Pfam" id="PF16054">
    <property type="entry name" value="TMEM72"/>
    <property type="match status" value="1"/>
</dbReference>
<evidence type="ECO:0008006" key="3">
    <source>
        <dbReference type="Google" id="ProtNLM"/>
    </source>
</evidence>
<accession>K1PIA5</accession>
<dbReference type="HOGENOM" id="CLU_008039_0_0_1"/>
<dbReference type="InterPro" id="IPR032055">
    <property type="entry name" value="TMEM72"/>
</dbReference>
<dbReference type="EMBL" id="JH818395">
    <property type="protein sequence ID" value="EKC18564.1"/>
    <property type="molecule type" value="Genomic_DNA"/>
</dbReference>
<dbReference type="InParanoid" id="K1PIA5"/>
<dbReference type="InterPro" id="IPR050955">
    <property type="entry name" value="Plant_Biomass_Hydrol_Est"/>
</dbReference>
<keyword evidence="1" id="KW-0732">Signal</keyword>
<proteinExistence type="predicted"/>
<dbReference type="Gene3D" id="3.40.50.1820">
    <property type="entry name" value="alpha/beta hydrolase"/>
    <property type="match status" value="1"/>
</dbReference>
<sequence length="1184" mass="133490">MMGAKQTGNNGLTTGWCNLTMSDREKDRILTTSPTKTPPFLRNITIIARLSTLATLAGTLMWAAAIYVVQDKDRATQYVGFYLIQEGCCCFCWQLVMWVDNWKKGILYLLIAFPVFLEGMRTVLGIVSGFLLIVCGLLYILKTFKEGIVYTVTETQYIPTTTPVIKLVTHEISTQTDDQQLITCLFYGIFDSIALYDMFLYLLWRSSFAVFIQRNISSVPRPLCITGVPAVLQNVLKYIFLLARNKLRIISKKDEKHGKEFLEKEKKSLLSEKITCTLKKVTPRSLDNLRLSYKVTKPLPCYVDALLENPKDWKKWTVLGDLYEKNSKTSQASTCFKIASKLVGPVSTYISDWSFIGPFVIGKIEWDGDPLEAYGGIRNVSKYRYRKGEQFYSELVKDTLIEWKTFKQDTADNGIQISPSVQWNELINSLGSVGITEWQGWMVGDIYVTERDQNILIQCLGLHTVYVDDIPVASDVYHREKFWFGVHLSRGVHSFYVHLRTKVAATKKCIFQVDSSPVRVLAPHFLPDLVDGHLFSQYISIPISNYHHSKWVKVTKITSTQVELAIERSFSIAPGQTAHIPVQLRKTEEKISSGDCDQFNFVVKIITSEGVNSLPLEFRCRRSGQSFLFTFLDHDGSVQQAAAVEPIMACNTELCPVLLTLHGTTVPPQNQADSYKRMESEEYVFGVDKAWLLAPTRHGAHNWEGPGALTAISALFALTKHVQEHSWVAKKIDPNRVVYAGHSMGGHGAWHLATHYPDRGLGLITLAGWIKKEEYGDSNLFFRHDISASHVDPAIKFILEACIAENDADRHITNIKDIPILARIGADDRTVHPFYVRRMYRLMKEIKANITYMEIHGKEHWWWDTKETNDGGVVNDQQIRDFTNARFVEGISQCKVTEGEKDCSEGRENKYSGENVRNFTLVTYNPALGDGLNGIQVLQQSIPMRTSKIIGSISRSSINLQTVNVARFSIQEPPNRRTNYRQKVLKVDGKKVEMPGGKDSKIFVCLKKGTLGSPEDSARLQAMAVYIANLFLLTSDTTVEIIKDIDVDPTTVEDMNLIVLGSEEENLVTISFLEDIPIKRKEGTFILEECKFDDSRMGLLTLAPHGKGRLALLILGNSVEGLMDVVSLATPTIPPMTRSPFSNLLPDYVITGQDFQLKGPGGFLCAGFYGNQWEYRCEMSSCVC</sequence>
<dbReference type="InterPro" id="IPR029058">
    <property type="entry name" value="AB_hydrolase_fold"/>
</dbReference>
<dbReference type="AlphaFoldDB" id="K1PIA5"/>
<dbReference type="PANTHER" id="PTHR43037">
    <property type="entry name" value="UNNAMED PRODUCT-RELATED"/>
    <property type="match status" value="1"/>
</dbReference>
<dbReference type="SUPFAM" id="SSF53474">
    <property type="entry name" value="alpha/beta-Hydrolases"/>
    <property type="match status" value="1"/>
</dbReference>